<accession>A0A6S7IPG8</accession>
<comment type="caution">
    <text evidence="1">The sequence shown here is derived from an EMBL/GenBank/DDBJ whole genome shotgun (WGS) entry which is preliminary data.</text>
</comment>
<organism evidence="1 2">
    <name type="scientific">Paramuricea clavata</name>
    <name type="common">Red gorgonian</name>
    <name type="synonym">Violescent sea-whip</name>
    <dbReference type="NCBI Taxonomy" id="317549"/>
    <lineage>
        <taxon>Eukaryota</taxon>
        <taxon>Metazoa</taxon>
        <taxon>Cnidaria</taxon>
        <taxon>Anthozoa</taxon>
        <taxon>Octocorallia</taxon>
        <taxon>Malacalcyonacea</taxon>
        <taxon>Plexauridae</taxon>
        <taxon>Paramuricea</taxon>
    </lineage>
</organism>
<dbReference type="OrthoDB" id="5989620at2759"/>
<feature type="non-terminal residue" evidence="1">
    <location>
        <position position="94"/>
    </location>
</feature>
<protein>
    <submittedName>
        <fullName evidence="1">Uncharacterized protein</fullName>
    </submittedName>
</protein>
<feature type="non-terminal residue" evidence="1">
    <location>
        <position position="1"/>
    </location>
</feature>
<dbReference type="Proteomes" id="UP001152795">
    <property type="component" value="Unassembled WGS sequence"/>
</dbReference>
<dbReference type="AlphaFoldDB" id="A0A6S7IPG8"/>
<proteinExistence type="predicted"/>
<reference evidence="1" key="1">
    <citation type="submission" date="2020-04" db="EMBL/GenBank/DDBJ databases">
        <authorList>
            <person name="Alioto T."/>
            <person name="Alioto T."/>
            <person name="Gomez Garrido J."/>
        </authorList>
    </citation>
    <scope>NUCLEOTIDE SEQUENCE</scope>
    <source>
        <strain evidence="1">A484AB</strain>
    </source>
</reference>
<gene>
    <name evidence="1" type="ORF">PACLA_8A042042</name>
</gene>
<name>A0A6S7IPG8_PARCT</name>
<dbReference type="EMBL" id="CACRXK020004843">
    <property type="protein sequence ID" value="CAB4004248.1"/>
    <property type="molecule type" value="Genomic_DNA"/>
</dbReference>
<evidence type="ECO:0000313" key="1">
    <source>
        <dbReference type="EMBL" id="CAB4004248.1"/>
    </source>
</evidence>
<keyword evidence="2" id="KW-1185">Reference proteome</keyword>
<evidence type="ECO:0000313" key="2">
    <source>
        <dbReference type="Proteomes" id="UP001152795"/>
    </source>
</evidence>
<sequence>VKIIEEGIEKAGKPLMFLEGEDDHKVPIHDKALRCTVAFKAIGRIIGHSVLHGGPVVYGLSPAVVEYWRLSDIGSVDVLALTSKSSGFTQNKKI</sequence>